<feature type="transmembrane region" description="Helical" evidence="2">
    <location>
        <begin position="932"/>
        <end position="952"/>
    </location>
</feature>
<dbReference type="Proteomes" id="UP000664859">
    <property type="component" value="Unassembled WGS sequence"/>
</dbReference>
<dbReference type="GO" id="GO:0005507">
    <property type="term" value="F:copper ion binding"/>
    <property type="evidence" value="ECO:0007669"/>
    <property type="project" value="InterPro"/>
</dbReference>
<evidence type="ECO:0000256" key="1">
    <source>
        <dbReference type="SAM" id="MobiDB-lite"/>
    </source>
</evidence>
<keyword evidence="2" id="KW-0472">Membrane</keyword>
<gene>
    <name evidence="4" type="ORF">JKP88DRAFT_290768</name>
</gene>
<proteinExistence type="predicted"/>
<dbReference type="InterPro" id="IPR008972">
    <property type="entry name" value="Cupredoxin"/>
</dbReference>
<organism evidence="4 5">
    <name type="scientific">Tribonema minus</name>
    <dbReference type="NCBI Taxonomy" id="303371"/>
    <lineage>
        <taxon>Eukaryota</taxon>
        <taxon>Sar</taxon>
        <taxon>Stramenopiles</taxon>
        <taxon>Ochrophyta</taxon>
        <taxon>PX clade</taxon>
        <taxon>Xanthophyceae</taxon>
        <taxon>Tribonematales</taxon>
        <taxon>Tribonemataceae</taxon>
        <taxon>Tribonema</taxon>
    </lineage>
</organism>
<keyword evidence="2" id="KW-0812">Transmembrane</keyword>
<dbReference type="Pfam" id="PF07731">
    <property type="entry name" value="Cu-oxidase_2"/>
    <property type="match status" value="1"/>
</dbReference>
<evidence type="ECO:0000313" key="4">
    <source>
        <dbReference type="EMBL" id="KAG5181661.1"/>
    </source>
</evidence>
<feature type="region of interest" description="Disordered" evidence="1">
    <location>
        <begin position="417"/>
        <end position="440"/>
    </location>
</feature>
<dbReference type="Gene3D" id="2.60.120.260">
    <property type="entry name" value="Galactose-binding domain-like"/>
    <property type="match status" value="2"/>
</dbReference>
<dbReference type="EMBL" id="JAFCMP010000302">
    <property type="protein sequence ID" value="KAG5181661.1"/>
    <property type="molecule type" value="Genomic_DNA"/>
</dbReference>
<reference evidence="4" key="1">
    <citation type="submission" date="2021-02" db="EMBL/GenBank/DDBJ databases">
        <title>First Annotated Genome of the Yellow-green Alga Tribonema minus.</title>
        <authorList>
            <person name="Mahan K.M."/>
        </authorList>
    </citation>
    <scope>NUCLEOTIDE SEQUENCE</scope>
    <source>
        <strain evidence="4">UTEX B ZZ1240</strain>
    </source>
</reference>
<dbReference type="CDD" id="cd04080">
    <property type="entry name" value="CBM6_cellulase-like"/>
    <property type="match status" value="2"/>
</dbReference>
<protein>
    <recommendedName>
        <fullName evidence="3">Plastocyanin-like domain-containing protein</fullName>
    </recommendedName>
</protein>
<feature type="compositionally biased region" description="Pro residues" evidence="1">
    <location>
        <begin position="419"/>
        <end position="439"/>
    </location>
</feature>
<evidence type="ECO:0000313" key="5">
    <source>
        <dbReference type="Proteomes" id="UP000664859"/>
    </source>
</evidence>
<dbReference type="GO" id="GO:0016491">
    <property type="term" value="F:oxidoreductase activity"/>
    <property type="evidence" value="ECO:0007669"/>
    <property type="project" value="InterPro"/>
</dbReference>
<dbReference type="Gene3D" id="2.60.40.420">
    <property type="entry name" value="Cupredoxins - blue copper proteins"/>
    <property type="match status" value="1"/>
</dbReference>
<evidence type="ECO:0000256" key="2">
    <source>
        <dbReference type="SAM" id="Phobius"/>
    </source>
</evidence>
<accession>A0A836CF80</accession>
<sequence>MLATKFSLKANVKLRFVNGLGMPAGCTLSLLALDCVYLNSVPRILPDNILLMSIAVPRILMDNVLLLSIASRVDVAARCDVPGPVLMQVSPLGVDAYNTIGTIHVKPSDQPREPDLLAWVPCRPHYLADLQHDLPAQSADVELRGDVNGALLTTDYAPLFNFERSAAAVMTDYAPLFSFQAVLKVLRVLATGVRSAAALDSVNEFVMVNLQEHPAHLHVNHVQLQGAPTSFADVPGWLQGAPTSFADVPGWFQPGDWYDTVSHPVPVTTRFVTDRFSRAMMLHCHVYAHSDNGVAAMMAIAGKGADADASPRFLQSGTWPLAIPTAGKVGIGLEGKMEAEDFDEGGPGIAYMDTTDQNMGGNMYRGDAAVDIEACGVCSMTTNTGFDINFNEKGEWLKYTIEVQDTAYYTPSITISGPLPDPPAPPAPLVPPPPPPKGPPVIAKTQGPPARLLLKVAPGKPAKPVKPAKPAPLAVQMYVAVTPGAWFEAADPVCADGAPMATPGTVDYVTYAAFPSPKNLLLYEGAVCVKLCVTTGGFNIDFFSLAPALDVPPPPTGPINGAPAALPGVVAATAFDLGTNAMVNGVLVPKPPKSASYGVQVMPAPPSMRADAAPSASYGVESASYGVQVMPGPPSMRADAAPVSTAECEACPGGFAVRGLAQGEFLLLPKGNRIVVMAGMGQCIARAAPYKCQPALERRASVALDQAFASTGGIRVCSLGAPFSDMHVCSLGAPFSLSEFGVWPVYDPVKVTIPGTIEAENFDIGTMGVTYFDTTPENNGGNVGYRPDAPEVDVEVGNANDKIMSNNADIKWVATGEWWRYTVTAHAPRAAYTAALSVARAAPTPDPGAMALVLTAAYKYGERATPATPALLLEAVYPDDLADGYYAYHTLGGGGGGATRSVEMDAGQHCLQGDSDGGSSGSGSDAGLSTGVIVAIAGASAAAGAVAMLAATRYSAAKFNSKKGVADAFDGGP</sequence>
<dbReference type="SUPFAM" id="SSF49503">
    <property type="entry name" value="Cupredoxins"/>
    <property type="match status" value="1"/>
</dbReference>
<dbReference type="InterPro" id="IPR011706">
    <property type="entry name" value="Cu-oxidase_C"/>
</dbReference>
<comment type="caution">
    <text evidence="4">The sequence shown here is derived from an EMBL/GenBank/DDBJ whole genome shotgun (WGS) entry which is preliminary data.</text>
</comment>
<evidence type="ECO:0000259" key="3">
    <source>
        <dbReference type="Pfam" id="PF07731"/>
    </source>
</evidence>
<keyword evidence="2" id="KW-1133">Transmembrane helix</keyword>
<feature type="domain" description="Plastocyanin-like" evidence="3">
    <location>
        <begin position="200"/>
        <end position="299"/>
    </location>
</feature>
<dbReference type="AlphaFoldDB" id="A0A836CF80"/>
<name>A0A836CF80_9STRA</name>
<keyword evidence="5" id="KW-1185">Reference proteome</keyword>